<gene>
    <name evidence="1" type="ORF">FHW14_000873</name>
</gene>
<keyword evidence="1" id="KW-0808">Transferase</keyword>
<name>A0A839PSF7_9MICO</name>
<proteinExistence type="predicted"/>
<dbReference type="SUPFAM" id="SSF53756">
    <property type="entry name" value="UDP-Glycosyltransferase/glycogen phosphorylase"/>
    <property type="match status" value="1"/>
</dbReference>
<dbReference type="PANTHER" id="PTHR12526">
    <property type="entry name" value="GLYCOSYLTRANSFERASE"/>
    <property type="match status" value="1"/>
</dbReference>
<dbReference type="GO" id="GO:0016740">
    <property type="term" value="F:transferase activity"/>
    <property type="evidence" value="ECO:0007669"/>
    <property type="project" value="UniProtKB-KW"/>
</dbReference>
<dbReference type="AlphaFoldDB" id="A0A839PSF7"/>
<evidence type="ECO:0000313" key="1">
    <source>
        <dbReference type="EMBL" id="MBB2985724.1"/>
    </source>
</evidence>
<dbReference type="Gene3D" id="3.40.50.2000">
    <property type="entry name" value="Glycogen Phosphorylase B"/>
    <property type="match status" value="2"/>
</dbReference>
<dbReference type="EMBL" id="JACHVT010000002">
    <property type="protein sequence ID" value="MBB2985724.1"/>
    <property type="molecule type" value="Genomic_DNA"/>
</dbReference>
<dbReference type="Proteomes" id="UP000590811">
    <property type="component" value="Unassembled WGS sequence"/>
</dbReference>
<reference evidence="1 2" key="1">
    <citation type="submission" date="2020-08" db="EMBL/GenBank/DDBJ databases">
        <title>Genomic Encyclopedia of Type Strains, Phase IV (KMG-V): Genome sequencing to study the core and pangenomes of soil and plant-associated prokaryotes.</title>
        <authorList>
            <person name="Whitman W."/>
        </authorList>
    </citation>
    <scope>NUCLEOTIDE SEQUENCE [LARGE SCALE GENOMIC DNA]</scope>
    <source>
        <strain evidence="1 2">B3ACCR2</strain>
    </source>
</reference>
<dbReference type="CDD" id="cd03801">
    <property type="entry name" value="GT4_PimA-like"/>
    <property type="match status" value="1"/>
</dbReference>
<comment type="caution">
    <text evidence="1">The sequence shown here is derived from an EMBL/GenBank/DDBJ whole genome shotgun (WGS) entry which is preliminary data.</text>
</comment>
<organism evidence="1 2">
    <name type="scientific">Terracoccus luteus</name>
    <dbReference type="NCBI Taxonomy" id="53356"/>
    <lineage>
        <taxon>Bacteria</taxon>
        <taxon>Bacillati</taxon>
        <taxon>Actinomycetota</taxon>
        <taxon>Actinomycetes</taxon>
        <taxon>Micrococcales</taxon>
        <taxon>Intrasporangiaceae</taxon>
        <taxon>Terracoccus</taxon>
    </lineage>
</organism>
<accession>A0A839PSF7</accession>
<protein>
    <submittedName>
        <fullName evidence="1">Glycosyltransferase involved in cell wall biosynthesis</fullName>
    </submittedName>
</protein>
<dbReference type="Pfam" id="PF13692">
    <property type="entry name" value="Glyco_trans_1_4"/>
    <property type="match status" value="1"/>
</dbReference>
<evidence type="ECO:0000313" key="2">
    <source>
        <dbReference type="Proteomes" id="UP000590811"/>
    </source>
</evidence>
<dbReference type="RefSeq" id="WP_184508587.1">
    <property type="nucleotide sequence ID" value="NZ_JACHVT010000002.1"/>
</dbReference>
<sequence length="351" mass="38383">MRTAHLERALELAPADLIYGDRRYDFDENISRAVAERSRLEQAGDWRAAWLIGTRGYSTIEVNEPIALETVRRTAIGLASVAIADVLRRRRTTIVTYSIGNVPVLDLPAPSGKARLGRRLDLWLAPRLWRRIDRIAFGTDAAVAAYAESFGEAGPRTVSTVIPALPCACGCPQPSSEALGPRLLFLGDLSHRKGFDRVIAAWPEVRARIPSATLVVVGRGAMTDTAAALANDDERVLFIEDPPRMVVHEELRRATVVVLPSRPHRGWREQVGLPLIEGLAHGCTVVTTDETGIAGWLSAHGHHTVSDQDADTLLPDALVRSLSGPRDPDDVIADLPDQDGRLMADKWLFQG</sequence>